<dbReference type="Proteomes" id="UP000190637">
    <property type="component" value="Unassembled WGS sequence"/>
</dbReference>
<reference evidence="1 2" key="1">
    <citation type="submission" date="2017-02" db="EMBL/GenBank/DDBJ databases">
        <authorList>
            <person name="Peterson S.W."/>
        </authorList>
    </citation>
    <scope>NUCLEOTIDE SEQUENCE [LARGE SCALE GENOMIC DNA]</scope>
    <source>
        <strain evidence="1 2">DSM 45154</strain>
    </source>
</reference>
<dbReference type="SUPFAM" id="SSF103032">
    <property type="entry name" value="Hypothetical protein YwqG"/>
    <property type="match status" value="1"/>
</dbReference>
<proteinExistence type="predicted"/>
<dbReference type="AlphaFoldDB" id="A0A1T4SBR5"/>
<protein>
    <recommendedName>
        <fullName evidence="3">DUF1963 domain-containing protein</fullName>
    </recommendedName>
</protein>
<dbReference type="STRING" id="1122192.SAMN02745673_03319"/>
<organism evidence="1 2">
    <name type="scientific">Marinactinospora thermotolerans DSM 45154</name>
    <dbReference type="NCBI Taxonomy" id="1122192"/>
    <lineage>
        <taxon>Bacteria</taxon>
        <taxon>Bacillati</taxon>
        <taxon>Actinomycetota</taxon>
        <taxon>Actinomycetes</taxon>
        <taxon>Streptosporangiales</taxon>
        <taxon>Nocardiopsidaceae</taxon>
        <taxon>Marinactinospora</taxon>
    </lineage>
</organism>
<name>A0A1T4SBR5_9ACTN</name>
<evidence type="ECO:0008006" key="3">
    <source>
        <dbReference type="Google" id="ProtNLM"/>
    </source>
</evidence>
<keyword evidence="2" id="KW-1185">Reference proteome</keyword>
<dbReference type="InterPro" id="IPR015315">
    <property type="entry name" value="DUF1963"/>
</dbReference>
<sequence>MDRRQEFRESALEMGIPEHTVDWALQFALPQIELRPEGQSDGPVVGRYGGLPALPADVEWSGYPHFFASVDCAALPAGALDLPMPTDGHLLFFASKDDPTWADDSEDIEGRVVYVPAGTPTAERRPEEKYAGYLDEPFPLHGHVAWNLPGPGHDVIDSDEERAQIWEEFGDLGYDNSSAGELTLGGHASPIWDDPCLPPYPGGDDTPWRLLAQAHRPAREGSSNSGTVFWLIRPEDLAEGRFDRAKVRLEMYPPE</sequence>
<accession>A0A1T4SBR5</accession>
<dbReference type="Gene3D" id="2.30.320.10">
    <property type="entry name" value="YwqG-like"/>
    <property type="match status" value="1"/>
</dbReference>
<dbReference type="InterPro" id="IPR035948">
    <property type="entry name" value="YwqG-like_sf"/>
</dbReference>
<evidence type="ECO:0000313" key="2">
    <source>
        <dbReference type="Proteomes" id="UP000190637"/>
    </source>
</evidence>
<dbReference type="EMBL" id="FUWS01000009">
    <property type="protein sequence ID" value="SKA25546.1"/>
    <property type="molecule type" value="Genomic_DNA"/>
</dbReference>
<dbReference type="RefSeq" id="WP_078762607.1">
    <property type="nucleotide sequence ID" value="NZ_FUWS01000009.1"/>
</dbReference>
<evidence type="ECO:0000313" key="1">
    <source>
        <dbReference type="EMBL" id="SKA25546.1"/>
    </source>
</evidence>
<dbReference type="OrthoDB" id="4775619at2"/>
<dbReference type="Pfam" id="PF09234">
    <property type="entry name" value="DUF1963"/>
    <property type="match status" value="1"/>
</dbReference>
<gene>
    <name evidence="1" type="ORF">SAMN02745673_03319</name>
</gene>